<comment type="similarity">
    <text evidence="1">Belongs to the MaoP family.</text>
</comment>
<reference evidence="4 5" key="1">
    <citation type="submission" date="2006-02" db="EMBL/GenBank/DDBJ databases">
        <authorList>
            <person name="Moran M.A."/>
            <person name="Kjelleberg S."/>
            <person name="Egan S."/>
            <person name="Saunders N."/>
            <person name="Thomas T."/>
            <person name="Ferriera S."/>
            <person name="Johnson J."/>
            <person name="Kravitz S."/>
            <person name="Halpern A."/>
            <person name="Remington K."/>
            <person name="Beeson K."/>
            <person name="Tran B."/>
            <person name="Rogers Y.-H."/>
            <person name="Friedman R."/>
            <person name="Venter J.C."/>
        </authorList>
    </citation>
    <scope>NUCLEOTIDE SEQUENCE [LARGE SCALE GENOMIC DNA]</scope>
    <source>
        <strain evidence="4 5">D2</strain>
    </source>
</reference>
<evidence type="ECO:0000256" key="2">
    <source>
        <dbReference type="ARBA" id="ARBA00093628"/>
    </source>
</evidence>
<keyword evidence="3" id="KW-1133">Transmembrane helix</keyword>
<keyword evidence="3" id="KW-0812">Transmembrane</keyword>
<proteinExistence type="inferred from homology"/>
<dbReference type="OrthoDB" id="6400110at2"/>
<feature type="transmembrane region" description="Helical" evidence="3">
    <location>
        <begin position="43"/>
        <end position="63"/>
    </location>
</feature>
<evidence type="ECO:0000313" key="5">
    <source>
        <dbReference type="Proteomes" id="UP000006201"/>
    </source>
</evidence>
<comment type="caution">
    <text evidence="4">The sequence shown here is derived from an EMBL/GenBank/DDBJ whole genome shotgun (WGS) entry which is preliminary data.</text>
</comment>
<keyword evidence="5" id="KW-1185">Reference proteome</keyword>
<dbReference type="Proteomes" id="UP000006201">
    <property type="component" value="Unassembled WGS sequence"/>
</dbReference>
<organism evidence="4 5">
    <name type="scientific">Pseudoalteromonas tunicata D2</name>
    <dbReference type="NCBI Taxonomy" id="87626"/>
    <lineage>
        <taxon>Bacteria</taxon>
        <taxon>Pseudomonadati</taxon>
        <taxon>Pseudomonadota</taxon>
        <taxon>Gammaproteobacteria</taxon>
        <taxon>Alteromonadales</taxon>
        <taxon>Pseudoalteromonadaceae</taxon>
        <taxon>Pseudoalteromonas</taxon>
    </lineage>
</organism>
<dbReference type="InterPro" id="IPR007335">
    <property type="entry name" value="DUF413"/>
</dbReference>
<dbReference type="HOGENOM" id="CLU_1426904_0_0_6"/>
<name>A4C568_9GAMM</name>
<evidence type="ECO:0000256" key="1">
    <source>
        <dbReference type="ARBA" id="ARBA00093464"/>
    </source>
</evidence>
<sequence>MKDIFRLIRNFILGQAVLALMALFFAIPIILYVTVFSLFIPDWAAGITIILLIIGFTVTLEKIGNFKSRTKSKPQNIPDFGVSSMEEAHKNLIKKGFQVDPQIAKSLNRANIAHLEKYGAWLSALETGQIAPITEEQNRFLDVCRGFQNPINATEIAWYNYKKVASRLAGGDFGYHKNSFKIEKVGVKKM</sequence>
<accession>A4C568</accession>
<dbReference type="EMBL" id="AAOH01000001">
    <property type="protein sequence ID" value="EAR30700.1"/>
    <property type="molecule type" value="Genomic_DNA"/>
</dbReference>
<gene>
    <name evidence="4" type="ORF">PTD2_03986</name>
</gene>
<dbReference type="RefSeq" id="WP_009836998.1">
    <property type="nucleotide sequence ID" value="NZ_AAOH01000001.1"/>
</dbReference>
<dbReference type="Pfam" id="PF04219">
    <property type="entry name" value="DUF413"/>
    <property type="match status" value="1"/>
</dbReference>
<evidence type="ECO:0000256" key="3">
    <source>
        <dbReference type="SAM" id="Phobius"/>
    </source>
</evidence>
<dbReference type="AlphaFoldDB" id="A4C568"/>
<keyword evidence="3" id="KW-0472">Membrane</keyword>
<dbReference type="eggNOG" id="COG3085">
    <property type="taxonomic scope" value="Bacteria"/>
</dbReference>
<protein>
    <recommendedName>
        <fullName evidence="2">Macrodomain Ori protein</fullName>
    </recommendedName>
</protein>
<evidence type="ECO:0000313" key="4">
    <source>
        <dbReference type="EMBL" id="EAR30700.1"/>
    </source>
</evidence>
<feature type="transmembrane region" description="Helical" evidence="3">
    <location>
        <begin position="12"/>
        <end position="37"/>
    </location>
</feature>